<protein>
    <recommendedName>
        <fullName evidence="5">Tat pathway signal sequence domain protein</fullName>
    </recommendedName>
</protein>
<feature type="signal peptide" evidence="2">
    <location>
        <begin position="1"/>
        <end position="27"/>
    </location>
</feature>
<organism evidence="3 4">
    <name type="scientific">Aeromicrobium fastidiosum</name>
    <dbReference type="NCBI Taxonomy" id="52699"/>
    <lineage>
        <taxon>Bacteria</taxon>
        <taxon>Bacillati</taxon>
        <taxon>Actinomycetota</taxon>
        <taxon>Actinomycetes</taxon>
        <taxon>Propionibacteriales</taxon>
        <taxon>Nocardioidaceae</taxon>
        <taxon>Aeromicrobium</taxon>
    </lineage>
</organism>
<evidence type="ECO:0008006" key="5">
    <source>
        <dbReference type="Google" id="ProtNLM"/>
    </source>
</evidence>
<reference evidence="3" key="1">
    <citation type="submission" date="2019-09" db="EMBL/GenBank/DDBJ databases">
        <authorList>
            <person name="Li J."/>
        </authorList>
    </citation>
    <scope>NUCLEOTIDE SEQUENCE [LARGE SCALE GENOMIC DNA]</scope>
    <source>
        <strain evidence="3">NRBC 14897</strain>
    </source>
</reference>
<dbReference type="EMBL" id="SDPP02000002">
    <property type="protein sequence ID" value="KAA1378706.1"/>
    <property type="molecule type" value="Genomic_DNA"/>
</dbReference>
<feature type="compositionally biased region" description="Basic and acidic residues" evidence="1">
    <location>
        <begin position="174"/>
        <end position="183"/>
    </location>
</feature>
<keyword evidence="2" id="KW-0732">Signal</keyword>
<dbReference type="OrthoDB" id="3790986at2"/>
<dbReference type="RefSeq" id="WP_129182129.1">
    <property type="nucleotide sequence ID" value="NZ_JAGIOG010000001.1"/>
</dbReference>
<evidence type="ECO:0000256" key="2">
    <source>
        <dbReference type="SAM" id="SignalP"/>
    </source>
</evidence>
<keyword evidence="4" id="KW-1185">Reference proteome</keyword>
<sequence length="193" mass="20133">MRSSARIAAALVSTAFAVSATATGAFAQSTTVKDKASDVIAYADDNDQNGTVLGYAESIASGADLRSVTVDHGKTNVTLTIKFADLQNTTAVSVAFRPDAKKRPNRVLANTGRASGVVFDTDGEARCTVKLKTRPGRSGSIKATVKRSCLGSPDKIRVSVAAVSLGDDGRLRVDSLSKGDPRRPVYTKALKAS</sequence>
<dbReference type="Proteomes" id="UP001515100">
    <property type="component" value="Unassembled WGS sequence"/>
</dbReference>
<feature type="chain" id="PRO_5024797039" description="Tat pathway signal sequence domain protein" evidence="2">
    <location>
        <begin position="28"/>
        <end position="193"/>
    </location>
</feature>
<comment type="caution">
    <text evidence="3">The sequence shown here is derived from an EMBL/GenBank/DDBJ whole genome shotgun (WGS) entry which is preliminary data.</text>
</comment>
<dbReference type="AlphaFoldDB" id="A0A641APA7"/>
<feature type="region of interest" description="Disordered" evidence="1">
    <location>
        <begin position="174"/>
        <end position="193"/>
    </location>
</feature>
<evidence type="ECO:0000256" key="1">
    <source>
        <dbReference type="SAM" id="MobiDB-lite"/>
    </source>
</evidence>
<gene>
    <name evidence="3" type="ORF">ESP62_010245</name>
</gene>
<proteinExistence type="predicted"/>
<accession>A0A641APA7</accession>
<evidence type="ECO:0000313" key="4">
    <source>
        <dbReference type="Proteomes" id="UP001515100"/>
    </source>
</evidence>
<evidence type="ECO:0000313" key="3">
    <source>
        <dbReference type="EMBL" id="KAA1378706.1"/>
    </source>
</evidence>
<name>A0A641APA7_9ACTN</name>